<feature type="region of interest" description="Disordered" evidence="3">
    <location>
        <begin position="160"/>
        <end position="209"/>
    </location>
</feature>
<feature type="domain" description="Bcl-2 Bcl-2 homology region 1-3" evidence="5">
    <location>
        <begin position="338"/>
        <end position="436"/>
    </location>
</feature>
<dbReference type="GO" id="GO:0005741">
    <property type="term" value="C:mitochondrial outer membrane"/>
    <property type="evidence" value="ECO:0007669"/>
    <property type="project" value="TreeGrafter"/>
</dbReference>
<dbReference type="GO" id="GO:0001836">
    <property type="term" value="P:release of cytochrome c from mitochondria"/>
    <property type="evidence" value="ECO:0007669"/>
    <property type="project" value="TreeGrafter"/>
</dbReference>
<dbReference type="Pfam" id="PF00452">
    <property type="entry name" value="Bcl-2"/>
    <property type="match status" value="1"/>
</dbReference>
<keyword evidence="2" id="KW-0053">Apoptosis</keyword>
<keyword evidence="4" id="KW-0472">Membrane</keyword>
<keyword evidence="4" id="KW-1133">Transmembrane helix</keyword>
<feature type="transmembrane region" description="Helical" evidence="4">
    <location>
        <begin position="446"/>
        <end position="468"/>
    </location>
</feature>
<dbReference type="GO" id="GO:0097192">
    <property type="term" value="P:extrinsic apoptotic signaling pathway in absence of ligand"/>
    <property type="evidence" value="ECO:0007669"/>
    <property type="project" value="TreeGrafter"/>
</dbReference>
<dbReference type="GO" id="GO:0051400">
    <property type="term" value="F:BH domain binding"/>
    <property type="evidence" value="ECO:0007669"/>
    <property type="project" value="TreeGrafter"/>
</dbReference>
<sequence>MAINTPHGEKAVQRPSASKDGDDTSEETQNAASGPQHETSNDDFRGSGTISSLSSQENLPSALSSPFQASPLPSPSQRHSFNPSPSQLESPLSSPYLQPSLLSSSSSLQSPPGSLPSPYERGNNISIEQLNELALQDSENNNVDENSNQGFDQYAGVAHGYAPDQSVRPRVRAQYSSGRDQPDRAPINIEARPLMRRRSSSSGSFSHRRNLSEDLACSPTTNFSYFDDDSAQEYDRLPRLPNYQPDRRDSWCSPQPLPPREDPSFFQSVTRILPLNLRGGGYGPQPPPLDDTIEDDAQDLLSNFTSETLLRNRLPNPSTAIIPQGYRNPALYRVGQELRKLADAFAETAERRNVQRMAESVHLESINMENFFQLCTELFMGGITRERIVALFTFVGDVAVFHVRRQGQQFLQVLMTWSWKYLVDHICRWVKEAGGWGAVLSRGANALYTTAVFVFCLIGTVAAGVYIVKTLKDW</sequence>
<dbReference type="InterPro" id="IPR026298">
    <property type="entry name" value="Bcl-2_fam"/>
</dbReference>
<dbReference type="EMBL" id="MF401959">
    <property type="protein sequence ID" value="AST14855.1"/>
    <property type="molecule type" value="mRNA"/>
</dbReference>
<dbReference type="InterPro" id="IPR036834">
    <property type="entry name" value="Bcl-2-like_sf"/>
</dbReference>
<dbReference type="GO" id="GO:0042981">
    <property type="term" value="P:regulation of apoptotic process"/>
    <property type="evidence" value="ECO:0007669"/>
    <property type="project" value="InterPro"/>
</dbReference>
<comment type="similarity">
    <text evidence="1">Belongs to the Bcl-2 family.</text>
</comment>
<organism evidence="6">
    <name type="scientific">Macrobrachium olfersii</name>
    <name type="common">Bristled river shrimp</name>
    <name type="synonym">Palaemon olfersii</name>
    <dbReference type="NCBI Taxonomy" id="249258"/>
    <lineage>
        <taxon>Eukaryota</taxon>
        <taxon>Metazoa</taxon>
        <taxon>Ecdysozoa</taxon>
        <taxon>Arthropoda</taxon>
        <taxon>Crustacea</taxon>
        <taxon>Multicrustacea</taxon>
        <taxon>Malacostraca</taxon>
        <taxon>Eumalacostraca</taxon>
        <taxon>Eucarida</taxon>
        <taxon>Decapoda</taxon>
        <taxon>Pleocyemata</taxon>
        <taxon>Caridea</taxon>
        <taxon>Palaemonoidea</taxon>
        <taxon>Palaemonidae</taxon>
        <taxon>Macrobrachium</taxon>
    </lineage>
</organism>
<name>A0A223FZ31_MACOL</name>
<accession>A0A223FZ31</accession>
<evidence type="ECO:0000313" key="6">
    <source>
        <dbReference type="EMBL" id="AST14855.1"/>
    </source>
</evidence>
<dbReference type="PROSITE" id="PS50062">
    <property type="entry name" value="BCL2_FAMILY"/>
    <property type="match status" value="1"/>
</dbReference>
<dbReference type="InterPro" id="IPR046371">
    <property type="entry name" value="Bcl-2_BH1-3"/>
</dbReference>
<evidence type="ECO:0000256" key="4">
    <source>
        <dbReference type="SAM" id="Phobius"/>
    </source>
</evidence>
<feature type="compositionally biased region" description="Low complexity" evidence="3">
    <location>
        <begin position="83"/>
        <end position="118"/>
    </location>
</feature>
<gene>
    <name evidence="6" type="primary">Bax</name>
</gene>
<dbReference type="GO" id="GO:0008630">
    <property type="term" value="P:intrinsic apoptotic signaling pathway in response to DNA damage"/>
    <property type="evidence" value="ECO:0007669"/>
    <property type="project" value="TreeGrafter"/>
</dbReference>
<dbReference type="Gene3D" id="1.10.437.10">
    <property type="entry name" value="Blc2-like"/>
    <property type="match status" value="1"/>
</dbReference>
<dbReference type="AlphaFoldDB" id="A0A223FZ31"/>
<feature type="region of interest" description="Disordered" evidence="3">
    <location>
        <begin position="1"/>
        <end position="122"/>
    </location>
</feature>
<dbReference type="InterPro" id="IPR002475">
    <property type="entry name" value="Bcl2-like"/>
</dbReference>
<evidence type="ECO:0000256" key="1">
    <source>
        <dbReference type="ARBA" id="ARBA00009458"/>
    </source>
</evidence>
<dbReference type="SUPFAM" id="SSF56854">
    <property type="entry name" value="Bcl-2 inhibitors of programmed cell death"/>
    <property type="match status" value="1"/>
</dbReference>
<evidence type="ECO:0000259" key="5">
    <source>
        <dbReference type="SMART" id="SM00337"/>
    </source>
</evidence>
<evidence type="ECO:0000256" key="3">
    <source>
        <dbReference type="SAM" id="MobiDB-lite"/>
    </source>
</evidence>
<feature type="region of interest" description="Disordered" evidence="3">
    <location>
        <begin position="225"/>
        <end position="264"/>
    </location>
</feature>
<keyword evidence="4" id="KW-0812">Transmembrane</keyword>
<feature type="compositionally biased region" description="Basic and acidic residues" evidence="3">
    <location>
        <begin position="7"/>
        <end position="22"/>
    </location>
</feature>
<dbReference type="SMART" id="SM00337">
    <property type="entry name" value="BCL"/>
    <property type="match status" value="1"/>
</dbReference>
<protein>
    <submittedName>
        <fullName evidence="6">Bcl2-associated X protein</fullName>
    </submittedName>
</protein>
<dbReference type="PRINTS" id="PR01862">
    <property type="entry name" value="BCL2FAMILY"/>
</dbReference>
<feature type="compositionally biased region" description="Polar residues" evidence="3">
    <location>
        <begin position="48"/>
        <end position="68"/>
    </location>
</feature>
<evidence type="ECO:0000256" key="2">
    <source>
        <dbReference type="ARBA" id="ARBA00022703"/>
    </source>
</evidence>
<proteinExistence type="evidence at transcript level"/>
<dbReference type="PANTHER" id="PTHR11256:SF21">
    <property type="entry name" value="BCL-2 BCL-2 HOMOLOGY REGION 1-3 DOMAIN-CONTAINING PROTEIN"/>
    <property type="match status" value="1"/>
</dbReference>
<dbReference type="PANTHER" id="PTHR11256">
    <property type="entry name" value="BCL-2 RELATED"/>
    <property type="match status" value="1"/>
</dbReference>
<feature type="compositionally biased region" description="Polar residues" evidence="3">
    <location>
        <begin position="27"/>
        <end position="38"/>
    </location>
</feature>
<reference evidence="6" key="1">
    <citation type="journal article" date="2017" name="Aquat. Toxicol.">
        <title>Effect of UVB radiation exposure in the expression of genes and proteins related to apoptosis in freshwater prawn embryos.</title>
        <authorList>
            <person name="Schramm H."/>
            <person name="Jaramillo M.L."/>
            <person name="Quadros T."/>
            <person name="Zeni E.C."/>
            <person name="Muller Y.M.R."/>
            <person name="Ammar D."/>
            <person name="Nazari E.M."/>
        </authorList>
    </citation>
    <scope>NUCLEOTIDE SEQUENCE</scope>
</reference>